<evidence type="ECO:0000256" key="1">
    <source>
        <dbReference type="SAM" id="SignalP"/>
    </source>
</evidence>
<protein>
    <submittedName>
        <fullName evidence="2">Uncharacterized protein</fullName>
    </submittedName>
</protein>
<evidence type="ECO:0000313" key="3">
    <source>
        <dbReference type="Proteomes" id="UP000318834"/>
    </source>
</evidence>
<evidence type="ECO:0000313" key="2">
    <source>
        <dbReference type="EMBL" id="TMI73964.1"/>
    </source>
</evidence>
<dbReference type="EMBL" id="VBAP01000060">
    <property type="protein sequence ID" value="TMI73964.1"/>
    <property type="molecule type" value="Genomic_DNA"/>
</dbReference>
<dbReference type="NCBIfam" id="NF041523">
    <property type="entry name" value="post_COAP_1"/>
    <property type="match status" value="1"/>
</dbReference>
<proteinExistence type="predicted"/>
<reference evidence="2 3" key="1">
    <citation type="journal article" date="2019" name="Nat. Microbiol.">
        <title>Mediterranean grassland soil C-N compound turnover is dependent on rainfall and depth, and is mediated by genomically divergent microorganisms.</title>
        <authorList>
            <person name="Diamond S."/>
            <person name="Andeer P.F."/>
            <person name="Li Z."/>
            <person name="Crits-Christoph A."/>
            <person name="Burstein D."/>
            <person name="Anantharaman K."/>
            <person name="Lane K.R."/>
            <person name="Thomas B.C."/>
            <person name="Pan C."/>
            <person name="Northen T.R."/>
            <person name="Banfield J.F."/>
        </authorList>
    </citation>
    <scope>NUCLEOTIDE SEQUENCE [LARGE SCALE GENOMIC DNA]</scope>
    <source>
        <strain evidence="2">NP_8</strain>
    </source>
</reference>
<name>A0A537IRN3_9BACT</name>
<dbReference type="Proteomes" id="UP000318834">
    <property type="component" value="Unassembled WGS sequence"/>
</dbReference>
<comment type="caution">
    <text evidence="2">The sequence shown here is derived from an EMBL/GenBank/DDBJ whole genome shotgun (WGS) entry which is preliminary data.</text>
</comment>
<feature type="chain" id="PRO_5022182575" evidence="1">
    <location>
        <begin position="28"/>
        <end position="205"/>
    </location>
</feature>
<gene>
    <name evidence="2" type="ORF">E6H05_08340</name>
</gene>
<keyword evidence="1" id="KW-0732">Signal</keyword>
<accession>A0A537IRN3</accession>
<dbReference type="AlphaFoldDB" id="A0A537IRN3"/>
<organism evidence="2 3">
    <name type="scientific">Candidatus Segetimicrobium genomatis</name>
    <dbReference type="NCBI Taxonomy" id="2569760"/>
    <lineage>
        <taxon>Bacteria</taxon>
        <taxon>Bacillati</taxon>
        <taxon>Candidatus Sysuimicrobiota</taxon>
        <taxon>Candidatus Sysuimicrobiia</taxon>
        <taxon>Candidatus Sysuimicrobiales</taxon>
        <taxon>Candidatus Segetimicrobiaceae</taxon>
        <taxon>Candidatus Segetimicrobium</taxon>
    </lineage>
</organism>
<sequence length="205" mass="21872">MKNIIRNAAVSLLIGGLILVISAPAGAWPETIVYDFITGGGWFIQRPGSFSAGYRSNFGWHGGAKNGAWWGNGNYLDHGPISLHAHSIDVTGYLRIGDDTTTDPKHPTGVRDICGHAYVTYAGGSGNFWYRVRMKDAGEPGRDDKFGIALYAISPGGGIGGNVYTAWGQLNGGGNIQLHRGNNSNTGPSTYICPPAVFDDTFFFS</sequence>
<feature type="signal peptide" evidence="1">
    <location>
        <begin position="1"/>
        <end position="27"/>
    </location>
</feature>